<comment type="caution">
    <text evidence="2">The sequence shown here is derived from an EMBL/GenBank/DDBJ whole genome shotgun (WGS) entry which is preliminary data.</text>
</comment>
<keyword evidence="3" id="KW-1185">Reference proteome</keyword>
<feature type="region of interest" description="Disordered" evidence="1">
    <location>
        <begin position="220"/>
        <end position="243"/>
    </location>
</feature>
<evidence type="ECO:0000313" key="2">
    <source>
        <dbReference type="EMBL" id="KAH6685459.1"/>
    </source>
</evidence>
<protein>
    <submittedName>
        <fullName evidence="2">Uncharacterized protein</fullName>
    </submittedName>
</protein>
<dbReference type="EMBL" id="JAGSXJ010000015">
    <property type="protein sequence ID" value="KAH6685459.1"/>
    <property type="molecule type" value="Genomic_DNA"/>
</dbReference>
<accession>A0A9P9A9T7</accession>
<dbReference type="Proteomes" id="UP000770015">
    <property type="component" value="Unassembled WGS sequence"/>
</dbReference>
<name>A0A9P9A9T7_9PEZI</name>
<feature type="compositionally biased region" description="Polar residues" evidence="1">
    <location>
        <begin position="19"/>
        <end position="28"/>
    </location>
</feature>
<reference evidence="2" key="1">
    <citation type="journal article" date="2021" name="Nat. Commun.">
        <title>Genetic determinants of endophytism in the Arabidopsis root mycobiome.</title>
        <authorList>
            <person name="Mesny F."/>
            <person name="Miyauchi S."/>
            <person name="Thiergart T."/>
            <person name="Pickel B."/>
            <person name="Atanasova L."/>
            <person name="Karlsson M."/>
            <person name="Huettel B."/>
            <person name="Barry K.W."/>
            <person name="Haridas S."/>
            <person name="Chen C."/>
            <person name="Bauer D."/>
            <person name="Andreopoulos W."/>
            <person name="Pangilinan J."/>
            <person name="LaButti K."/>
            <person name="Riley R."/>
            <person name="Lipzen A."/>
            <person name="Clum A."/>
            <person name="Drula E."/>
            <person name="Henrissat B."/>
            <person name="Kohler A."/>
            <person name="Grigoriev I.V."/>
            <person name="Martin F.M."/>
            <person name="Hacquard S."/>
        </authorList>
    </citation>
    <scope>NUCLEOTIDE SEQUENCE</scope>
    <source>
        <strain evidence="2">MPI-SDFR-AT-0117</strain>
    </source>
</reference>
<evidence type="ECO:0000313" key="3">
    <source>
        <dbReference type="Proteomes" id="UP000770015"/>
    </source>
</evidence>
<evidence type="ECO:0000256" key="1">
    <source>
        <dbReference type="SAM" id="MobiDB-lite"/>
    </source>
</evidence>
<feature type="region of interest" description="Disordered" evidence="1">
    <location>
        <begin position="1"/>
        <end position="28"/>
    </location>
</feature>
<organism evidence="2 3">
    <name type="scientific">Plectosphaerella plurivora</name>
    <dbReference type="NCBI Taxonomy" id="936078"/>
    <lineage>
        <taxon>Eukaryota</taxon>
        <taxon>Fungi</taxon>
        <taxon>Dikarya</taxon>
        <taxon>Ascomycota</taxon>
        <taxon>Pezizomycotina</taxon>
        <taxon>Sordariomycetes</taxon>
        <taxon>Hypocreomycetidae</taxon>
        <taxon>Glomerellales</taxon>
        <taxon>Plectosphaerellaceae</taxon>
        <taxon>Plectosphaerella</taxon>
    </lineage>
</organism>
<feature type="compositionally biased region" description="Basic residues" evidence="1">
    <location>
        <begin position="158"/>
        <end position="183"/>
    </location>
</feature>
<proteinExistence type="predicted"/>
<feature type="region of interest" description="Disordered" evidence="1">
    <location>
        <begin position="148"/>
        <end position="183"/>
    </location>
</feature>
<feature type="compositionally biased region" description="Basic residues" evidence="1">
    <location>
        <begin position="226"/>
        <end position="243"/>
    </location>
</feature>
<sequence length="243" mass="28430">MTHFGPLRRSAKHAPSKPRSLSSISTSSQPWPQILGSVTFCDASMPNRRGGVRFFLRRRDTQIGWWLGRYPSSTDPAAAVLQAWAMARLAWDRMGGRRPGSTSLCIRIRLPGGRRIQKEAEDRNSISTPHPPSHRITIFTQHQLTSPTLNASLPYPRPRGHPPPHRFRRRRRRPLPRHHRKLHLSIPRYQIRRLLRLSNHHLGPSLRPFRPRTRLLHPHPLYRSQRSSHKLLLHPHHRPRRCR</sequence>
<gene>
    <name evidence="2" type="ORF">F5X68DRAFT_20500</name>
</gene>
<dbReference type="AlphaFoldDB" id="A0A9P9A9T7"/>